<sequence length="617" mass="65536">MEFNTLKEERSRQQPDAASKASSSTASAGSPSSTAPAPTLRSQPASTHAHRSDFPPQTDADAPPIPPDAPVPSAAHDDAPLDAQQPPLPEHNLLRATQLLQGGPSNSPFAPNPILRLSSIRIVGATSLRPSFLATLCRPYLDPALNAQTLGSLNSANTALYGSRMWHPLPYQPTTLPSIMNLTGSIVEDLTKLDIFQNIDATLAPSLAPDATEEDVDVILSCKPKGRIFLKSSTDVGNGEGSASVQGRIRNVFGGAETLQGSATFGTRTKQAFNLQFAMPLLANADHVASLTAFSSERDLTAFSSAFESIKGFKAAVSSNVSASPAIQHEFAYEASLRGLGRLLPDASISMRKLATQPTVKSSLSHTVIQDTRDDPVLPGSGAYFKLVQELAGFGGDASHYRAEMELSLGRRWTWPFSGLLDHLSSADSRNCRDAKPSPFLDETSRSSSPAAADLPSASAPTAPMLPTSTMTFRSGLLRTLNGAPSLYSDRFQLGGPTCVRMFRLNGLGPKDKLDSLGGDAFWSFGVDTNFNIPKREEWPLKMHAFANAGQLVQLDMAKPVSASLSPLLQPSVSAGVGLVYLQGPLRVELNAGLPLAARRSDSIRKGLQLGVGISFL</sequence>
<dbReference type="KEGG" id="pfp:PFL1_05090"/>
<dbReference type="InterPro" id="IPR039910">
    <property type="entry name" value="D15-like"/>
</dbReference>
<accession>A0A061H3Z5</accession>
<dbReference type="PANTHER" id="PTHR12815">
    <property type="entry name" value="SORTING AND ASSEMBLY MACHINERY SAMM50 PROTEIN FAMILY MEMBER"/>
    <property type="match status" value="1"/>
</dbReference>
<dbReference type="AlphaFoldDB" id="A0A061H3Z5"/>
<dbReference type="GO" id="GO:0045040">
    <property type="term" value="P:protein insertion into mitochondrial outer membrane"/>
    <property type="evidence" value="ECO:0007669"/>
    <property type="project" value="TreeGrafter"/>
</dbReference>
<dbReference type="PANTHER" id="PTHR12815:SF18">
    <property type="entry name" value="SORTING AND ASSEMBLY MACHINERY COMPONENT 50 HOMOLOG"/>
    <property type="match status" value="1"/>
</dbReference>
<feature type="compositionally biased region" description="Low complexity" evidence="6">
    <location>
        <begin position="446"/>
        <end position="463"/>
    </location>
</feature>
<feature type="compositionally biased region" description="Low complexity" evidence="6">
    <location>
        <begin position="17"/>
        <end position="39"/>
    </location>
</feature>
<dbReference type="Pfam" id="PF01103">
    <property type="entry name" value="Omp85"/>
    <property type="match status" value="2"/>
</dbReference>
<protein>
    <recommendedName>
        <fullName evidence="7">Bacterial surface antigen (D15) domain-containing protein</fullName>
    </recommendedName>
</protein>
<keyword evidence="4" id="KW-0812">Transmembrane</keyword>
<dbReference type="OrthoDB" id="1724197at2759"/>
<dbReference type="InterPro" id="IPR000184">
    <property type="entry name" value="Bac_surfAg_D15"/>
</dbReference>
<organism evidence="8 9">
    <name type="scientific">Pseudozyma flocculosa PF-1</name>
    <dbReference type="NCBI Taxonomy" id="1277687"/>
    <lineage>
        <taxon>Eukaryota</taxon>
        <taxon>Fungi</taxon>
        <taxon>Dikarya</taxon>
        <taxon>Basidiomycota</taxon>
        <taxon>Ustilaginomycotina</taxon>
        <taxon>Ustilaginomycetes</taxon>
        <taxon>Ustilaginales</taxon>
        <taxon>Ustilaginaceae</taxon>
        <taxon>Pseudozyma</taxon>
    </lineage>
</organism>
<evidence type="ECO:0000256" key="1">
    <source>
        <dbReference type="ARBA" id="ARBA00004374"/>
    </source>
</evidence>
<feature type="domain" description="Bacterial surface antigen (D15)" evidence="7">
    <location>
        <begin position="251"/>
        <end position="412"/>
    </location>
</feature>
<proteinExistence type="inferred from homology"/>
<dbReference type="RefSeq" id="XP_007880810.1">
    <property type="nucleotide sequence ID" value="XM_007882619.1"/>
</dbReference>
<comment type="subcellular location">
    <subcellularLocation>
        <location evidence="1">Mitochondrion outer membrane</location>
        <topology evidence="1">Multi-pass membrane protein</topology>
    </subcellularLocation>
</comment>
<reference evidence="8 9" key="1">
    <citation type="journal article" date="2013" name="Plant Cell">
        <title>The transition from a phytopathogenic smut ancestor to an anamorphic biocontrol agent deciphered by comparative whole-genome analysis.</title>
        <authorList>
            <person name="Lefebvre F."/>
            <person name="Joly D.L."/>
            <person name="Labbe C."/>
            <person name="Teichmann B."/>
            <person name="Linning R."/>
            <person name="Belzile F."/>
            <person name="Bakkeren G."/>
            <person name="Belanger R.R."/>
        </authorList>
    </citation>
    <scope>NUCLEOTIDE SEQUENCE [LARGE SCALE GENOMIC DNA]</scope>
    <source>
        <strain evidence="8 9">PF-1</strain>
    </source>
</reference>
<dbReference type="GeneID" id="19319189"/>
<feature type="domain" description="Bacterial surface antigen (D15)" evidence="7">
    <location>
        <begin position="486"/>
        <end position="616"/>
    </location>
</feature>
<evidence type="ECO:0000313" key="8">
    <source>
        <dbReference type="EMBL" id="EPQ27552.1"/>
    </source>
</evidence>
<feature type="region of interest" description="Disordered" evidence="6">
    <location>
        <begin position="428"/>
        <end position="467"/>
    </location>
</feature>
<keyword evidence="3" id="KW-1134">Transmembrane beta strand</keyword>
<evidence type="ECO:0000256" key="4">
    <source>
        <dbReference type="ARBA" id="ARBA00022692"/>
    </source>
</evidence>
<gene>
    <name evidence="8" type="ORF">PFL1_05090</name>
</gene>
<dbReference type="HOGENOM" id="CLU_014798_3_1_1"/>
<feature type="region of interest" description="Disordered" evidence="6">
    <location>
        <begin position="1"/>
        <end position="88"/>
    </location>
</feature>
<dbReference type="EMBL" id="KE361639">
    <property type="protein sequence ID" value="EPQ27552.1"/>
    <property type="molecule type" value="Genomic_DNA"/>
</dbReference>
<evidence type="ECO:0000256" key="5">
    <source>
        <dbReference type="ARBA" id="ARBA00023136"/>
    </source>
</evidence>
<evidence type="ECO:0000313" key="9">
    <source>
        <dbReference type="Proteomes" id="UP000053664"/>
    </source>
</evidence>
<dbReference type="Proteomes" id="UP000053664">
    <property type="component" value="Unassembled WGS sequence"/>
</dbReference>
<evidence type="ECO:0000256" key="6">
    <source>
        <dbReference type="SAM" id="MobiDB-lite"/>
    </source>
</evidence>
<comment type="similarity">
    <text evidence="2">Belongs to the SAM50/omp85 family.</text>
</comment>
<evidence type="ECO:0000256" key="3">
    <source>
        <dbReference type="ARBA" id="ARBA00022452"/>
    </source>
</evidence>
<dbReference type="Gene3D" id="2.40.160.50">
    <property type="entry name" value="membrane protein fhac: a member of the omp85/tpsb transporter family"/>
    <property type="match status" value="1"/>
</dbReference>
<dbReference type="GO" id="GO:0005741">
    <property type="term" value="C:mitochondrial outer membrane"/>
    <property type="evidence" value="ECO:0007669"/>
    <property type="project" value="UniProtKB-SubCell"/>
</dbReference>
<dbReference type="eggNOG" id="KOG2602">
    <property type="taxonomic scope" value="Eukaryota"/>
</dbReference>
<evidence type="ECO:0000259" key="7">
    <source>
        <dbReference type="Pfam" id="PF01103"/>
    </source>
</evidence>
<feature type="compositionally biased region" description="Basic and acidic residues" evidence="6">
    <location>
        <begin position="1"/>
        <end position="13"/>
    </location>
</feature>
<name>A0A061H3Z5_9BASI</name>
<evidence type="ECO:0000256" key="2">
    <source>
        <dbReference type="ARBA" id="ARBA00010913"/>
    </source>
</evidence>
<keyword evidence="5" id="KW-0472">Membrane</keyword>